<reference evidence="1 2" key="1">
    <citation type="submission" date="2020-07" db="EMBL/GenBank/DDBJ databases">
        <title>Huge and variable diversity of episymbiotic CPR bacteria and DPANN archaea in groundwater ecosystems.</title>
        <authorList>
            <person name="He C.Y."/>
            <person name="Keren R."/>
            <person name="Whittaker M."/>
            <person name="Farag I.F."/>
            <person name="Doudna J."/>
            <person name="Cate J.H.D."/>
            <person name="Banfield J.F."/>
        </authorList>
    </citation>
    <scope>NUCLEOTIDE SEQUENCE [LARGE SCALE GENOMIC DNA]</scope>
    <source>
        <strain evidence="1">NC_groundwater_541_Ag_S-0.1um_46_50</strain>
    </source>
</reference>
<evidence type="ECO:0000313" key="2">
    <source>
        <dbReference type="Proteomes" id="UP000595618"/>
    </source>
</evidence>
<name>A0A7T5RJB6_9BACT</name>
<protein>
    <submittedName>
        <fullName evidence="1">Uncharacterized protein</fullName>
    </submittedName>
</protein>
<dbReference type="EMBL" id="CP066690">
    <property type="protein sequence ID" value="QQG45163.1"/>
    <property type="molecule type" value="Genomic_DNA"/>
</dbReference>
<organism evidence="1 2">
    <name type="scientific">Candidatus Sungiibacteriota bacterium</name>
    <dbReference type="NCBI Taxonomy" id="2750080"/>
    <lineage>
        <taxon>Bacteria</taxon>
        <taxon>Candidatus Sungiibacteriota</taxon>
    </lineage>
</organism>
<dbReference type="AlphaFoldDB" id="A0A7T5RJB6"/>
<dbReference type="Proteomes" id="UP000595618">
    <property type="component" value="Chromosome"/>
</dbReference>
<accession>A0A7T5RJB6</accession>
<proteinExistence type="predicted"/>
<evidence type="ECO:0000313" key="1">
    <source>
        <dbReference type="EMBL" id="QQG45163.1"/>
    </source>
</evidence>
<gene>
    <name evidence="1" type="ORF">HYW89_04155</name>
</gene>
<sequence length="202" mass="23538">MKRRFWVCAVLIALIFFTGGLVYAENNYSGDLGLQQQEVGFPKLIIILRHSTQEGKELVHQYFKAAIEPQQLPKVSDLDVHYRYEWECMKEFSITLGGQPADLWYFIALRRVGEGFNLSIKQAFRSSVYGEGINTKVSVPYTFLSEGRRFEIFMWSVQPSDFSLDGYTVFNQKELESVLGKEVYEPFSCRTQRREMRTIEIK</sequence>